<dbReference type="Pfam" id="PF02826">
    <property type="entry name" value="2-Hacid_dh_C"/>
    <property type="match status" value="1"/>
</dbReference>
<dbReference type="InterPro" id="IPR029752">
    <property type="entry name" value="D-isomer_DH_CS1"/>
</dbReference>
<keyword evidence="1" id="KW-0560">Oxidoreductase</keyword>
<dbReference type="InterPro" id="IPR006140">
    <property type="entry name" value="D-isomer_DH_NAD-bd"/>
</dbReference>
<dbReference type="Proteomes" id="UP001597213">
    <property type="component" value="Unassembled WGS sequence"/>
</dbReference>
<dbReference type="InterPro" id="IPR050223">
    <property type="entry name" value="D-isomer_2-hydroxyacid_DH"/>
</dbReference>
<dbReference type="EMBL" id="JBHUEN010000016">
    <property type="protein sequence ID" value="MFD1881278.1"/>
    <property type="molecule type" value="Genomic_DNA"/>
</dbReference>
<dbReference type="Gene3D" id="3.40.50.720">
    <property type="entry name" value="NAD(P)-binding Rossmann-like Domain"/>
    <property type="match status" value="2"/>
</dbReference>
<reference evidence="6" key="1">
    <citation type="journal article" date="2019" name="Int. J. Syst. Evol. Microbiol.">
        <title>The Global Catalogue of Microorganisms (GCM) 10K type strain sequencing project: providing services to taxonomists for standard genome sequencing and annotation.</title>
        <authorList>
            <consortium name="The Broad Institute Genomics Platform"/>
            <consortium name="The Broad Institute Genome Sequencing Center for Infectious Disease"/>
            <person name="Wu L."/>
            <person name="Ma J."/>
        </authorList>
    </citation>
    <scope>NUCLEOTIDE SEQUENCE [LARGE SCALE GENOMIC DNA]</scope>
    <source>
        <strain evidence="6">CCUG 56029</strain>
    </source>
</reference>
<accession>A0ABW4R552</accession>
<evidence type="ECO:0000313" key="6">
    <source>
        <dbReference type="Proteomes" id="UP001597213"/>
    </source>
</evidence>
<sequence>MTQTIAIGAYDATDAKALATDLDALILPDLAALGRLPEATRQGVRALAYKGHDPLGGAQMDLLAGLKVIANYGVGYDAIDVSAANARRVLVTNTPDVLTDDVADLAVALILAHARGVVEAAQYLGRGDWGRGVPLPLGRKVSGAPVGVLGLGRIGAQIAQRMAGFGCPVHYWSRNHKDTPGWTYHDSPASLAASSDFMVVALVGGADTAGLVSAEVIAALPPQAVVVNISRGSTVDEEALIAALEQGRIRGASLDVMAPGSASSGPSQCAAAAAYRIGDGRDAGGNGCPSAPEYRGGSGGKARRNPGEHGVWHPLTPLGPGRPWLRGRRLDEMKAGEAAPAISR</sequence>
<dbReference type="RefSeq" id="WP_379140997.1">
    <property type="nucleotide sequence ID" value="NZ_JBHUEN010000016.1"/>
</dbReference>
<protein>
    <submittedName>
        <fullName evidence="5">NAD(P)-dependent oxidoreductase</fullName>
    </submittedName>
</protein>
<evidence type="ECO:0000256" key="3">
    <source>
        <dbReference type="SAM" id="MobiDB-lite"/>
    </source>
</evidence>
<dbReference type="SUPFAM" id="SSF52283">
    <property type="entry name" value="Formate/glycerate dehydrogenase catalytic domain-like"/>
    <property type="match status" value="1"/>
</dbReference>
<name>A0ABW4R552_9RHOB</name>
<dbReference type="PROSITE" id="PS00065">
    <property type="entry name" value="D_2_HYDROXYACID_DH_1"/>
    <property type="match status" value="1"/>
</dbReference>
<feature type="domain" description="D-isomer specific 2-hydroxyacid dehydrogenase NAD-binding" evidence="4">
    <location>
        <begin position="107"/>
        <end position="259"/>
    </location>
</feature>
<evidence type="ECO:0000256" key="1">
    <source>
        <dbReference type="ARBA" id="ARBA00023002"/>
    </source>
</evidence>
<evidence type="ECO:0000259" key="4">
    <source>
        <dbReference type="Pfam" id="PF02826"/>
    </source>
</evidence>
<organism evidence="5 6">
    <name type="scientific">Paracoccus pacificus</name>
    <dbReference type="NCBI Taxonomy" id="1463598"/>
    <lineage>
        <taxon>Bacteria</taxon>
        <taxon>Pseudomonadati</taxon>
        <taxon>Pseudomonadota</taxon>
        <taxon>Alphaproteobacteria</taxon>
        <taxon>Rhodobacterales</taxon>
        <taxon>Paracoccaceae</taxon>
        <taxon>Paracoccus</taxon>
    </lineage>
</organism>
<proteinExistence type="predicted"/>
<keyword evidence="6" id="KW-1185">Reference proteome</keyword>
<dbReference type="InterPro" id="IPR036291">
    <property type="entry name" value="NAD(P)-bd_dom_sf"/>
</dbReference>
<comment type="caution">
    <text evidence="5">The sequence shown here is derived from an EMBL/GenBank/DDBJ whole genome shotgun (WGS) entry which is preliminary data.</text>
</comment>
<dbReference type="SUPFAM" id="SSF51735">
    <property type="entry name" value="NAD(P)-binding Rossmann-fold domains"/>
    <property type="match status" value="1"/>
</dbReference>
<gene>
    <name evidence="5" type="ORF">ACFSCT_06050</name>
</gene>
<dbReference type="PANTHER" id="PTHR10996">
    <property type="entry name" value="2-HYDROXYACID DEHYDROGENASE-RELATED"/>
    <property type="match status" value="1"/>
</dbReference>
<feature type="region of interest" description="Disordered" evidence="3">
    <location>
        <begin position="286"/>
        <end position="316"/>
    </location>
</feature>
<evidence type="ECO:0000313" key="5">
    <source>
        <dbReference type="EMBL" id="MFD1881278.1"/>
    </source>
</evidence>
<dbReference type="PANTHER" id="PTHR10996:SF178">
    <property type="entry name" value="2-HYDROXYACID DEHYDROGENASE YGL185C-RELATED"/>
    <property type="match status" value="1"/>
</dbReference>
<evidence type="ECO:0000256" key="2">
    <source>
        <dbReference type="ARBA" id="ARBA00023027"/>
    </source>
</evidence>
<keyword evidence="2" id="KW-0520">NAD</keyword>